<dbReference type="eggNOG" id="KOG1198">
    <property type="taxonomic scope" value="Eukaryota"/>
</dbReference>
<dbReference type="PANTHER" id="PTHR45348:SF2">
    <property type="entry name" value="ZINC-TYPE ALCOHOL DEHYDROGENASE-LIKE PROTEIN C2E1P3.01"/>
    <property type="match status" value="1"/>
</dbReference>
<dbReference type="InterPro" id="IPR036291">
    <property type="entry name" value="NAD(P)-bd_dom_sf"/>
</dbReference>
<dbReference type="EMBL" id="HE806319">
    <property type="protein sequence ID" value="CCH60685.1"/>
    <property type="molecule type" value="Genomic_DNA"/>
</dbReference>
<dbReference type="InterPro" id="IPR013149">
    <property type="entry name" value="ADH-like_C"/>
</dbReference>
<dbReference type="PANTHER" id="PTHR45348">
    <property type="entry name" value="HYPOTHETICAL OXIDOREDUCTASE (EUROFUNG)"/>
    <property type="match status" value="1"/>
</dbReference>
<dbReference type="Pfam" id="PF00107">
    <property type="entry name" value="ADH_zinc_N"/>
    <property type="match status" value="1"/>
</dbReference>
<evidence type="ECO:0000313" key="3">
    <source>
        <dbReference type="Proteomes" id="UP000002866"/>
    </source>
</evidence>
<dbReference type="Gene3D" id="3.90.180.10">
    <property type="entry name" value="Medium-chain alcohol dehydrogenases, catalytic domain"/>
    <property type="match status" value="1"/>
</dbReference>
<sequence length="368" mass="40731">MKAVTIQANKPVVKNDQPLPTLKPGFLLCKIKAVAGNPIDYKLLELNIGTEGAVLGCDAFGEIVELGEGVDKSRFNVGDYVYAFVYDSVFTNPQNGAFAEYAIIDSKVAFKASKSWKLSGKEDISADPVNSIEGAVSLPLCFITATLSLTYNYGIKLEWQPEKPQNNFPVLIWGAGSTVGFLLVQLCKQLHAYSEIIVVASKKHEKVLKSLGADTLYDYHDEDVVEQINSKNYGFQHLFDACSTLATTRQVYNCASPTKSAVVTQYNMVTVKDIEDKYRRDDVNIIGTAAFSISGEDLKFGPNITMPADLKYRQQCIELVKFFEPKILNGDIQHPGIHTYKKGLEDVPLMLSDIENQKNSGQKFVVPF</sequence>
<protein>
    <recommendedName>
        <fullName evidence="1">Enoyl reductase (ER) domain-containing protein</fullName>
    </recommendedName>
</protein>
<proteinExistence type="predicted"/>
<dbReference type="InParanoid" id="I2H2T3"/>
<dbReference type="InterPro" id="IPR011032">
    <property type="entry name" value="GroES-like_sf"/>
</dbReference>
<dbReference type="OMA" id="CIADERI"/>
<gene>
    <name evidence="2" type="primary">TBLA0D01770</name>
    <name evidence="2" type="ORF">TBLA_0D01770</name>
</gene>
<name>I2H2T3_HENB6</name>
<evidence type="ECO:0000259" key="1">
    <source>
        <dbReference type="SMART" id="SM00829"/>
    </source>
</evidence>
<dbReference type="RefSeq" id="XP_004180204.1">
    <property type="nucleotide sequence ID" value="XM_004180156.1"/>
</dbReference>
<dbReference type="SUPFAM" id="SSF50129">
    <property type="entry name" value="GroES-like"/>
    <property type="match status" value="1"/>
</dbReference>
<dbReference type="Proteomes" id="UP000002866">
    <property type="component" value="Chromosome 4"/>
</dbReference>
<dbReference type="InterPro" id="IPR013154">
    <property type="entry name" value="ADH-like_N"/>
</dbReference>
<dbReference type="SUPFAM" id="SSF51735">
    <property type="entry name" value="NAD(P)-binding Rossmann-fold domains"/>
    <property type="match status" value="1"/>
</dbReference>
<feature type="domain" description="Enoyl reductase (ER)" evidence="1">
    <location>
        <begin position="3"/>
        <end position="366"/>
    </location>
</feature>
<accession>I2H2T3</accession>
<dbReference type="GeneID" id="14495721"/>
<evidence type="ECO:0000313" key="2">
    <source>
        <dbReference type="EMBL" id="CCH60685.1"/>
    </source>
</evidence>
<reference evidence="2 3" key="1">
    <citation type="journal article" date="2011" name="Proc. Natl. Acad. Sci. U.S.A.">
        <title>Evolutionary erosion of yeast sex chromosomes by mating-type switching accidents.</title>
        <authorList>
            <person name="Gordon J.L."/>
            <person name="Armisen D."/>
            <person name="Proux-Wera E."/>
            <person name="Oheigeartaigh S.S."/>
            <person name="Byrne K.P."/>
            <person name="Wolfe K.H."/>
        </authorList>
    </citation>
    <scope>NUCLEOTIDE SEQUENCE [LARGE SCALE GENOMIC DNA]</scope>
    <source>
        <strain evidence="3">ATCC 34711 / CBS 6284 / DSM 70876 / NBRC 10599 / NRRL Y-10934 / UCD 77-7</strain>
    </source>
</reference>
<dbReference type="KEGG" id="tbl:TBLA_0D01770"/>
<dbReference type="OrthoDB" id="9992527at2759"/>
<dbReference type="InterPro" id="IPR047122">
    <property type="entry name" value="Trans-enoyl_RdTase-like"/>
</dbReference>
<dbReference type="HOGENOM" id="CLU_026673_16_1_1"/>
<dbReference type="InterPro" id="IPR020843">
    <property type="entry name" value="ER"/>
</dbReference>
<dbReference type="AlphaFoldDB" id="I2H2T3"/>
<dbReference type="Pfam" id="PF08240">
    <property type="entry name" value="ADH_N"/>
    <property type="match status" value="1"/>
</dbReference>
<dbReference type="CDD" id="cd08249">
    <property type="entry name" value="enoyl_reductase_like"/>
    <property type="match status" value="1"/>
</dbReference>
<organism evidence="2 3">
    <name type="scientific">Henningerozyma blattae (strain ATCC 34711 / CBS 6284 / DSM 70876 / NBRC 10599 / NRRL Y-10934 / UCD 77-7)</name>
    <name type="common">Yeast</name>
    <name type="synonym">Tetrapisispora blattae</name>
    <dbReference type="NCBI Taxonomy" id="1071380"/>
    <lineage>
        <taxon>Eukaryota</taxon>
        <taxon>Fungi</taxon>
        <taxon>Dikarya</taxon>
        <taxon>Ascomycota</taxon>
        <taxon>Saccharomycotina</taxon>
        <taxon>Saccharomycetes</taxon>
        <taxon>Saccharomycetales</taxon>
        <taxon>Saccharomycetaceae</taxon>
        <taxon>Henningerozyma</taxon>
    </lineage>
</organism>
<keyword evidence="3" id="KW-1185">Reference proteome</keyword>
<dbReference type="GO" id="GO:0016651">
    <property type="term" value="F:oxidoreductase activity, acting on NAD(P)H"/>
    <property type="evidence" value="ECO:0007669"/>
    <property type="project" value="InterPro"/>
</dbReference>
<dbReference type="Gene3D" id="3.40.50.720">
    <property type="entry name" value="NAD(P)-binding Rossmann-like Domain"/>
    <property type="match status" value="1"/>
</dbReference>
<dbReference type="SMART" id="SM00829">
    <property type="entry name" value="PKS_ER"/>
    <property type="match status" value="1"/>
</dbReference>